<gene>
    <name evidence="1" type="ORF">RQM65_05540</name>
</gene>
<keyword evidence="2" id="KW-1185">Reference proteome</keyword>
<accession>A0ABU3L367</accession>
<reference evidence="1 2" key="1">
    <citation type="submission" date="2023-09" db="EMBL/GenBank/DDBJ databases">
        <title>Novel taxa isolated from Blanes Bay.</title>
        <authorList>
            <person name="Rey-Velasco X."/>
            <person name="Lucena T."/>
        </authorList>
    </citation>
    <scope>NUCLEOTIDE SEQUENCE [LARGE SCALE GENOMIC DNA]</scope>
    <source>
        <strain evidence="1 2">S334</strain>
    </source>
</reference>
<dbReference type="RefSeq" id="WP_314016856.1">
    <property type="nucleotide sequence ID" value="NZ_JAVTTP010000001.1"/>
</dbReference>
<dbReference type="EMBL" id="JAVTTP010000001">
    <property type="protein sequence ID" value="MDT7828127.1"/>
    <property type="molecule type" value="Genomic_DNA"/>
</dbReference>
<name>A0ABU3L367_9FLAO</name>
<comment type="caution">
    <text evidence="1">The sequence shown here is derived from an EMBL/GenBank/DDBJ whole genome shotgun (WGS) entry which is preliminary data.</text>
</comment>
<protein>
    <submittedName>
        <fullName evidence="1">Uncharacterized protein</fullName>
    </submittedName>
</protein>
<organism evidence="1 2">
    <name type="scientific">Pricia mediterranea</name>
    <dbReference type="NCBI Taxonomy" id="3076079"/>
    <lineage>
        <taxon>Bacteria</taxon>
        <taxon>Pseudomonadati</taxon>
        <taxon>Bacteroidota</taxon>
        <taxon>Flavobacteriia</taxon>
        <taxon>Flavobacteriales</taxon>
        <taxon>Flavobacteriaceae</taxon>
        <taxon>Pricia</taxon>
    </lineage>
</organism>
<sequence>MAKSIEAIDAAMATSPVRMYDINKVSIVPITLQLVALAILRKGRSDFRAAEYFFWEASLFKIKWSKIIGRLNLITPST</sequence>
<dbReference type="Proteomes" id="UP001250656">
    <property type="component" value="Unassembled WGS sequence"/>
</dbReference>
<proteinExistence type="predicted"/>
<evidence type="ECO:0000313" key="1">
    <source>
        <dbReference type="EMBL" id="MDT7828127.1"/>
    </source>
</evidence>
<evidence type="ECO:0000313" key="2">
    <source>
        <dbReference type="Proteomes" id="UP001250656"/>
    </source>
</evidence>